<dbReference type="GO" id="GO:0020037">
    <property type="term" value="F:heme binding"/>
    <property type="evidence" value="ECO:0007669"/>
    <property type="project" value="InterPro"/>
</dbReference>
<evidence type="ECO:0000256" key="3">
    <source>
        <dbReference type="ARBA" id="ARBA00023004"/>
    </source>
</evidence>
<dbReference type="Pfam" id="PF00067">
    <property type="entry name" value="p450"/>
    <property type="match status" value="1"/>
</dbReference>
<organism evidence="5 6">
    <name type="scientific">Funneliformis mosseae</name>
    <name type="common">Endomycorrhizal fungus</name>
    <name type="synonym">Glomus mosseae</name>
    <dbReference type="NCBI Taxonomy" id="27381"/>
    <lineage>
        <taxon>Eukaryota</taxon>
        <taxon>Fungi</taxon>
        <taxon>Fungi incertae sedis</taxon>
        <taxon>Mucoromycota</taxon>
        <taxon>Glomeromycotina</taxon>
        <taxon>Glomeromycetes</taxon>
        <taxon>Glomerales</taxon>
        <taxon>Glomeraceae</taxon>
        <taxon>Funneliformis</taxon>
    </lineage>
</organism>
<dbReference type="SUPFAM" id="SSF53098">
    <property type="entry name" value="Ribonuclease H-like"/>
    <property type="match status" value="1"/>
</dbReference>
<dbReference type="GO" id="GO:0005634">
    <property type="term" value="C:nucleus"/>
    <property type="evidence" value="ECO:0007669"/>
    <property type="project" value="UniProtKB-ARBA"/>
</dbReference>
<dbReference type="GO" id="GO:0016705">
    <property type="term" value="F:oxidoreductase activity, acting on paired donors, with incorporation or reduction of molecular oxygen"/>
    <property type="evidence" value="ECO:0007669"/>
    <property type="project" value="InterPro"/>
</dbReference>
<dbReference type="AlphaFoldDB" id="A0A9N8ZA50"/>
<dbReference type="EMBL" id="CAJVPP010000475">
    <property type="protein sequence ID" value="CAG8486259.1"/>
    <property type="molecule type" value="Genomic_DNA"/>
</dbReference>
<dbReference type="SUPFAM" id="SSF48264">
    <property type="entry name" value="Cytochrome P450"/>
    <property type="match status" value="1"/>
</dbReference>
<dbReference type="PROSITE" id="PS50994">
    <property type="entry name" value="INTEGRASE"/>
    <property type="match status" value="1"/>
</dbReference>
<evidence type="ECO:0000256" key="2">
    <source>
        <dbReference type="ARBA" id="ARBA00022723"/>
    </source>
</evidence>
<evidence type="ECO:0000313" key="6">
    <source>
        <dbReference type="Proteomes" id="UP000789375"/>
    </source>
</evidence>
<gene>
    <name evidence="5" type="ORF">FMOSSE_LOCUS3288</name>
</gene>
<dbReference type="InterPro" id="IPR036396">
    <property type="entry name" value="Cyt_P450_sf"/>
</dbReference>
<comment type="caution">
    <text evidence="5">The sequence shown here is derived from an EMBL/GenBank/DDBJ whole genome shotgun (WGS) entry which is preliminary data.</text>
</comment>
<dbReference type="InterPro" id="IPR036397">
    <property type="entry name" value="RNaseH_sf"/>
</dbReference>
<sequence length="673" mass="76836">MPCIQKTQGKLSATTKKLLYYLNIIPKSHDNNPLPGPVPLPIIGNILDKGFDDFVDYTERMRKKYGDMFEIYFGQNRYIMLSKFEYMQNMFDYSLNSKYLRRIPYFPGLEELNIAGKGIALNHNVNVWKYNRHFISRALLTPSFSKSAVIWTQNLVEEMMSFWEDGSNNDGSFETDIVEWCHRFTTDSITHFTTGKRIHAIEAHYNELLESQNRKPKVPSKNDLRDASRFFKSIKTFMVGIYFFIIVPPLVRKYLPILSNASKYHLKNRDWLYDFRLRVELDAFFEKMGDRRLDLESLSDLIYTEAIIKEAFRIFTPAPYTARNSTAEDIVAGRHGEKKEILREDLENFETTDGRKMGKRHKMDLGDGTLRSLPGTKDETLDFKQASAKPIIAGDFLSRIQALTSKRAVEVATYLFNLFHFIGSSPTILQLNNGKEFCAEVIKELIELWPSVKIINGRPRHPQSQGLVERANGILQQKLGKWKEDTGRNDWSFGLRFIILAMNNSWCRSHKKTPYELFYRSKPRGNCTLVDNLFENSIHDEENIPDTIQIFDNYIENLDDDIVFGQVSLAPLASSVPASISLTSLAPLAPIASSVPSVPLVPSVQPVQSVPLAPSAQLAQSVPVVSSVPLVPSAQSVLAVRDLVKVTIPKIDRFGTNHPIILCKIMKKIEDKY</sequence>
<dbReference type="InterPro" id="IPR050182">
    <property type="entry name" value="Cytochrome_P450_fam2"/>
</dbReference>
<keyword evidence="3" id="KW-0408">Iron</keyword>
<keyword evidence="6" id="KW-1185">Reference proteome</keyword>
<feature type="domain" description="Integrase catalytic" evidence="4">
    <location>
        <begin position="352"/>
        <end position="522"/>
    </location>
</feature>
<dbReference type="GO" id="GO:0015074">
    <property type="term" value="P:DNA integration"/>
    <property type="evidence" value="ECO:0007669"/>
    <property type="project" value="InterPro"/>
</dbReference>
<evidence type="ECO:0000259" key="4">
    <source>
        <dbReference type="PROSITE" id="PS50994"/>
    </source>
</evidence>
<protein>
    <submittedName>
        <fullName evidence="5">2427_t:CDS:1</fullName>
    </submittedName>
</protein>
<dbReference type="GO" id="GO:0004497">
    <property type="term" value="F:monooxygenase activity"/>
    <property type="evidence" value="ECO:0007669"/>
    <property type="project" value="InterPro"/>
</dbReference>
<name>A0A9N8ZA50_FUNMO</name>
<evidence type="ECO:0000256" key="1">
    <source>
        <dbReference type="ARBA" id="ARBA00010617"/>
    </source>
</evidence>
<dbReference type="Proteomes" id="UP000789375">
    <property type="component" value="Unassembled WGS sequence"/>
</dbReference>
<dbReference type="InterPro" id="IPR012337">
    <property type="entry name" value="RNaseH-like_sf"/>
</dbReference>
<dbReference type="InterPro" id="IPR001584">
    <property type="entry name" value="Integrase_cat-core"/>
</dbReference>
<comment type="similarity">
    <text evidence="1">Belongs to the cytochrome P450 family.</text>
</comment>
<dbReference type="GO" id="GO:0005506">
    <property type="term" value="F:iron ion binding"/>
    <property type="evidence" value="ECO:0007669"/>
    <property type="project" value="InterPro"/>
</dbReference>
<dbReference type="GO" id="GO:0003676">
    <property type="term" value="F:nucleic acid binding"/>
    <property type="evidence" value="ECO:0007669"/>
    <property type="project" value="InterPro"/>
</dbReference>
<proteinExistence type="inferred from homology"/>
<dbReference type="Gene3D" id="3.30.420.10">
    <property type="entry name" value="Ribonuclease H-like superfamily/Ribonuclease H"/>
    <property type="match status" value="1"/>
</dbReference>
<keyword evidence="2" id="KW-0479">Metal-binding</keyword>
<accession>A0A9N8ZA50</accession>
<dbReference type="PANTHER" id="PTHR24300">
    <property type="entry name" value="CYTOCHROME P450 508A4-RELATED"/>
    <property type="match status" value="1"/>
</dbReference>
<evidence type="ECO:0000313" key="5">
    <source>
        <dbReference type="EMBL" id="CAG8486259.1"/>
    </source>
</evidence>
<dbReference type="InterPro" id="IPR001128">
    <property type="entry name" value="Cyt_P450"/>
</dbReference>
<reference evidence="5" key="1">
    <citation type="submission" date="2021-06" db="EMBL/GenBank/DDBJ databases">
        <authorList>
            <person name="Kallberg Y."/>
            <person name="Tangrot J."/>
            <person name="Rosling A."/>
        </authorList>
    </citation>
    <scope>NUCLEOTIDE SEQUENCE</scope>
    <source>
        <strain evidence="5">87-6 pot B 2015</strain>
    </source>
</reference>
<dbReference type="Gene3D" id="1.10.630.10">
    <property type="entry name" value="Cytochrome P450"/>
    <property type="match status" value="2"/>
</dbReference>